<dbReference type="STRING" id="1341695.BBOMB_0669"/>
<reference evidence="3 4" key="1">
    <citation type="journal article" date="2014" name="Appl. Environ. Microbiol.">
        <title>Genomic encyclopedia of type strains of the genus Bifidobacterium.</title>
        <authorList>
            <person name="Milani C."/>
            <person name="Lugli G.A."/>
            <person name="Duranti S."/>
            <person name="Turroni F."/>
            <person name="Bottacini F."/>
            <person name="Mangifesta M."/>
            <person name="Sanchez B."/>
            <person name="Viappiani A."/>
            <person name="Mancabelli L."/>
            <person name="Taminiau B."/>
            <person name="Delcenserie V."/>
            <person name="Barrangou R."/>
            <person name="Margolles A."/>
            <person name="van Sinderen D."/>
            <person name="Ventura M."/>
        </authorList>
    </citation>
    <scope>NUCLEOTIDE SEQUENCE [LARGE SCALE GENOMIC DNA]</scope>
    <source>
        <strain evidence="3 4">DSM 19703</strain>
    </source>
</reference>
<feature type="region of interest" description="Disordered" evidence="2">
    <location>
        <begin position="1"/>
        <end position="120"/>
    </location>
</feature>
<feature type="coiled-coil region" evidence="1">
    <location>
        <begin position="194"/>
        <end position="225"/>
    </location>
</feature>
<feature type="region of interest" description="Disordered" evidence="2">
    <location>
        <begin position="484"/>
        <end position="514"/>
    </location>
</feature>
<accession>A0A080N669</accession>
<feature type="compositionally biased region" description="Basic and acidic residues" evidence="2">
    <location>
        <begin position="9"/>
        <end position="22"/>
    </location>
</feature>
<evidence type="ECO:0000313" key="4">
    <source>
        <dbReference type="Proteomes" id="UP000028730"/>
    </source>
</evidence>
<dbReference type="AlphaFoldDB" id="A0A080N669"/>
<organism evidence="3 4">
    <name type="scientific">Bifidobacterium bombi DSM 19703</name>
    <dbReference type="NCBI Taxonomy" id="1341695"/>
    <lineage>
        <taxon>Bacteria</taxon>
        <taxon>Bacillati</taxon>
        <taxon>Actinomycetota</taxon>
        <taxon>Actinomycetes</taxon>
        <taxon>Bifidobacteriales</taxon>
        <taxon>Bifidobacteriaceae</taxon>
        <taxon>Bifidobacterium</taxon>
    </lineage>
</organism>
<dbReference type="eggNOG" id="COG3266">
    <property type="taxonomic scope" value="Bacteria"/>
</dbReference>
<sequence>MADEQVTETENRTENARQEDQPKATNETETTSAEKTPAEPATQKDHDGSATSNDESSNSQSEDAHEATVQESVRKPVVPSPAALAKTPAKHPVTPPTVTYSQEDMKSAESFGRVDDNGTVYVKDGQDEREVGQFPGASKEEALSLYAKRYLDLKAKFDLFAARLTSSTIKPHEIDESLKTLNEENTNPEVVGDLAALRTQFAQLQQAAESKKQELTAARKAALEKAIEERTTIVEKAEKLAASLNDNTNWRSTADKFNSLFNQWQEHQRNSVRIDKPTADALWKRFSSARAAFNQQRRKWAQARDAAREQTKIAKEAIIKEANDLKDSTDWANTSHAFNALMDRWKEAGRIGRREDDELWARFREAADTFFNARQADREHTNTAEKENLAKKEELLKKAEALLPVVDEQAAKQARQALATIQDEWDQIGYVPREDIHRIESGLDAVDKAIKNVEDAAWKKSDPEADARVSSFETQLKAQLEDLEKKIAGEDDPDKKARLEAEKATKEQWLNAIR</sequence>
<feature type="compositionally biased region" description="Polar residues" evidence="2">
    <location>
        <begin position="23"/>
        <end position="34"/>
    </location>
</feature>
<dbReference type="OrthoDB" id="5422202at2"/>
<evidence type="ECO:0008006" key="5">
    <source>
        <dbReference type="Google" id="ProtNLM"/>
    </source>
</evidence>
<comment type="caution">
    <text evidence="3">The sequence shown here is derived from an EMBL/GenBank/DDBJ whole genome shotgun (WGS) entry which is preliminary data.</text>
</comment>
<feature type="compositionally biased region" description="Low complexity" evidence="2">
    <location>
        <begin position="49"/>
        <end position="61"/>
    </location>
</feature>
<dbReference type="Pfam" id="PF03993">
    <property type="entry name" value="DUF349"/>
    <property type="match status" value="3"/>
</dbReference>
<evidence type="ECO:0000256" key="1">
    <source>
        <dbReference type="SAM" id="Coils"/>
    </source>
</evidence>
<proteinExistence type="predicted"/>
<name>A0A080N669_9BIFI</name>
<feature type="compositionally biased region" description="Basic and acidic residues" evidence="2">
    <location>
        <begin position="103"/>
        <end position="116"/>
    </location>
</feature>
<dbReference type="InterPro" id="IPR007139">
    <property type="entry name" value="DUF349"/>
</dbReference>
<evidence type="ECO:0000313" key="3">
    <source>
        <dbReference type="EMBL" id="KFF31324.1"/>
    </source>
</evidence>
<dbReference type="Proteomes" id="UP000028730">
    <property type="component" value="Unassembled WGS sequence"/>
</dbReference>
<protein>
    <recommendedName>
        <fullName evidence="5">DNA repair ATPase</fullName>
    </recommendedName>
</protein>
<dbReference type="EMBL" id="ATLK01000001">
    <property type="protein sequence ID" value="KFF31324.1"/>
    <property type="molecule type" value="Genomic_DNA"/>
</dbReference>
<keyword evidence="1" id="KW-0175">Coiled coil</keyword>
<gene>
    <name evidence="3" type="ORF">BBOMB_0669</name>
</gene>
<dbReference type="RefSeq" id="WP_044087186.1">
    <property type="nucleotide sequence ID" value="NZ_ATLK01000001.1"/>
</dbReference>
<keyword evidence="4" id="KW-1185">Reference proteome</keyword>
<evidence type="ECO:0000256" key="2">
    <source>
        <dbReference type="SAM" id="MobiDB-lite"/>
    </source>
</evidence>
<feature type="compositionally biased region" description="Basic and acidic residues" evidence="2">
    <location>
        <begin position="484"/>
        <end position="506"/>
    </location>
</feature>
<feature type="compositionally biased region" description="Basic and acidic residues" evidence="2">
    <location>
        <begin position="62"/>
        <end position="74"/>
    </location>
</feature>